<comment type="caution">
    <text evidence="2">The sequence shown here is derived from an EMBL/GenBank/DDBJ whole genome shotgun (WGS) entry which is preliminary data.</text>
</comment>
<feature type="compositionally biased region" description="Low complexity" evidence="1">
    <location>
        <begin position="1"/>
        <end position="16"/>
    </location>
</feature>
<evidence type="ECO:0000313" key="2">
    <source>
        <dbReference type="EMBL" id="MDQ0746574.1"/>
    </source>
</evidence>
<feature type="region of interest" description="Disordered" evidence="1">
    <location>
        <begin position="1"/>
        <end position="21"/>
    </location>
</feature>
<evidence type="ECO:0000313" key="3">
    <source>
        <dbReference type="Proteomes" id="UP001232755"/>
    </source>
</evidence>
<accession>A0ABU0QGQ6</accession>
<keyword evidence="3" id="KW-1185">Reference proteome</keyword>
<dbReference type="EMBL" id="JAUSYP010000001">
    <property type="protein sequence ID" value="MDQ0746574.1"/>
    <property type="molecule type" value="Genomic_DNA"/>
</dbReference>
<evidence type="ECO:0000256" key="1">
    <source>
        <dbReference type="SAM" id="MobiDB-lite"/>
    </source>
</evidence>
<gene>
    <name evidence="2" type="ORF">QF034_000805</name>
</gene>
<reference evidence="2 3" key="1">
    <citation type="submission" date="2023-07" db="EMBL/GenBank/DDBJ databases">
        <title>Comparative genomics of wheat-associated soil bacteria to identify genetic determinants of phenazine resistance.</title>
        <authorList>
            <person name="Mouncey N."/>
        </authorList>
    </citation>
    <scope>NUCLEOTIDE SEQUENCE [LARGE SCALE GENOMIC DNA]</scope>
    <source>
        <strain evidence="2 3">B3I12</strain>
    </source>
</reference>
<name>A0ABU0QGQ6_9ACTN</name>
<proteinExistence type="predicted"/>
<organism evidence="2 3">
    <name type="scientific">Streptomyces africanus</name>
    <dbReference type="NCBI Taxonomy" id="231024"/>
    <lineage>
        <taxon>Bacteria</taxon>
        <taxon>Bacillati</taxon>
        <taxon>Actinomycetota</taxon>
        <taxon>Actinomycetes</taxon>
        <taxon>Kitasatosporales</taxon>
        <taxon>Streptomycetaceae</taxon>
        <taxon>Streptomyces</taxon>
    </lineage>
</organism>
<protein>
    <submittedName>
        <fullName evidence="2">Uncharacterized protein</fullName>
    </submittedName>
</protein>
<dbReference type="Proteomes" id="UP001232755">
    <property type="component" value="Unassembled WGS sequence"/>
</dbReference>
<dbReference type="RefSeq" id="WP_307173596.1">
    <property type="nucleotide sequence ID" value="NZ_JAUSYP010000001.1"/>
</dbReference>
<sequence>MPSTSPRSASSAATRTRFAHGRHPVCDADLDAIAAAALELGPG</sequence>